<evidence type="ECO:0000256" key="1">
    <source>
        <dbReference type="SAM" id="SignalP"/>
    </source>
</evidence>
<dbReference type="PANTHER" id="PTHR11533:SF174">
    <property type="entry name" value="PUROMYCIN-SENSITIVE AMINOPEPTIDASE-RELATED"/>
    <property type="match status" value="1"/>
</dbReference>
<dbReference type="Gene3D" id="1.10.390.10">
    <property type="entry name" value="Neutral Protease Domain 2"/>
    <property type="match status" value="1"/>
</dbReference>
<reference evidence="3 4" key="1">
    <citation type="submission" date="2020-08" db="EMBL/GenBank/DDBJ databases">
        <title>Genomic Encyclopedia of Type Strains, Phase IV (KMG-IV): sequencing the most valuable type-strain genomes for metagenomic binning, comparative biology and taxonomic classification.</title>
        <authorList>
            <person name="Goeker M."/>
        </authorList>
    </citation>
    <scope>NUCLEOTIDE SEQUENCE [LARGE SCALE GENOMIC DNA]</scope>
    <source>
        <strain evidence="3 4">DSM 29007</strain>
    </source>
</reference>
<evidence type="ECO:0000313" key="3">
    <source>
        <dbReference type="EMBL" id="MBB6071594.1"/>
    </source>
</evidence>
<name>A0A841H0W4_9BACT</name>
<organism evidence="3 4">
    <name type="scientific">Longimicrobium terrae</name>
    <dbReference type="NCBI Taxonomy" id="1639882"/>
    <lineage>
        <taxon>Bacteria</taxon>
        <taxon>Pseudomonadati</taxon>
        <taxon>Gemmatimonadota</taxon>
        <taxon>Longimicrobiia</taxon>
        <taxon>Longimicrobiales</taxon>
        <taxon>Longimicrobiaceae</taxon>
        <taxon>Longimicrobium</taxon>
    </lineage>
</organism>
<dbReference type="GO" id="GO:0008270">
    <property type="term" value="F:zinc ion binding"/>
    <property type="evidence" value="ECO:0007669"/>
    <property type="project" value="InterPro"/>
</dbReference>
<comment type="caution">
    <text evidence="3">The sequence shown here is derived from an EMBL/GenBank/DDBJ whole genome shotgun (WGS) entry which is preliminary data.</text>
</comment>
<dbReference type="GO" id="GO:0043171">
    <property type="term" value="P:peptide catabolic process"/>
    <property type="evidence" value="ECO:0007669"/>
    <property type="project" value="TreeGrafter"/>
</dbReference>
<sequence>MIRIARLFALALLAAVPAAAQRSQTFQQGVDYRIEARLDEPSGVLHGRARLRYVNRSPDALDTIYVHQHLNAFRPNSAWARRELEYGERRFTDLGPDDHAYERFTAVTVDGTAARAVYPIAPDSTVAAIVLPRPLAPGGSLTLVMDWDARLSTLPRRQGRAGRHYDFAQWYPRIAVYERTGWAEHPLLPQGEFYGEFGRYDVTLDVAADQVVGSTGVAVEGNPGYQPVALGIVPAAGPAEALGFLAGAAAEGRKRVRMVADSVHHFAWSADPRYIHEYVSRTLVDDAGRTRPAPGIHALFLPEDTSWARQAAVRRTYDALTWLETMFGPYAWPQLTNVHRLEGGGTEFPMMVMNGSASEGLIVHEVTHQYLHGMLANNEWREGWMDEGFTSFMTSYYREMKGDTAVWRGTMTALERLERADSTQAIALPAEEFRSPAIFSAMTYTKPSAVFRMLREYVGEDTFKRILRTFFAEYRLRHVTGADFQEVAERVSRRDLDWFFDQWITRTDRLDYSVSQATSTRLPDGRWRTSVIVDRSGAAWMPVVLQVGGRTQTLDSRARRQTVNVTTADRPAEVVLDPEWVLIDYNRANNRAAVQ</sequence>
<dbReference type="InterPro" id="IPR050344">
    <property type="entry name" value="Peptidase_M1_aminopeptidases"/>
</dbReference>
<dbReference type="GO" id="GO:0016020">
    <property type="term" value="C:membrane"/>
    <property type="evidence" value="ECO:0007669"/>
    <property type="project" value="TreeGrafter"/>
</dbReference>
<dbReference type="GO" id="GO:0005737">
    <property type="term" value="C:cytoplasm"/>
    <property type="evidence" value="ECO:0007669"/>
    <property type="project" value="TreeGrafter"/>
</dbReference>
<dbReference type="SUPFAM" id="SSF55486">
    <property type="entry name" value="Metalloproteases ('zincins'), catalytic domain"/>
    <property type="match status" value="1"/>
</dbReference>
<dbReference type="GO" id="GO:0042277">
    <property type="term" value="F:peptide binding"/>
    <property type="evidence" value="ECO:0007669"/>
    <property type="project" value="TreeGrafter"/>
</dbReference>
<dbReference type="InterPro" id="IPR014782">
    <property type="entry name" value="Peptidase_M1_dom"/>
</dbReference>
<dbReference type="GO" id="GO:0070006">
    <property type="term" value="F:metalloaminopeptidase activity"/>
    <property type="evidence" value="ECO:0007669"/>
    <property type="project" value="TreeGrafter"/>
</dbReference>
<dbReference type="Proteomes" id="UP000582837">
    <property type="component" value="Unassembled WGS sequence"/>
</dbReference>
<feature type="chain" id="PRO_5032747635" description="Peptidase M1 membrane alanine aminopeptidase domain-containing protein" evidence="1">
    <location>
        <begin position="21"/>
        <end position="595"/>
    </location>
</feature>
<accession>A0A841H0W4</accession>
<proteinExistence type="predicted"/>
<keyword evidence="4" id="KW-1185">Reference proteome</keyword>
<dbReference type="EMBL" id="JACHIA010000009">
    <property type="protein sequence ID" value="MBB6071594.1"/>
    <property type="molecule type" value="Genomic_DNA"/>
</dbReference>
<dbReference type="GO" id="GO:0005615">
    <property type="term" value="C:extracellular space"/>
    <property type="evidence" value="ECO:0007669"/>
    <property type="project" value="TreeGrafter"/>
</dbReference>
<dbReference type="PANTHER" id="PTHR11533">
    <property type="entry name" value="PROTEASE M1 ZINC METALLOPROTEASE"/>
    <property type="match status" value="1"/>
</dbReference>
<dbReference type="CDD" id="cd09604">
    <property type="entry name" value="M1_APN_like"/>
    <property type="match status" value="1"/>
</dbReference>
<protein>
    <recommendedName>
        <fullName evidence="2">Peptidase M1 membrane alanine aminopeptidase domain-containing protein</fullName>
    </recommendedName>
</protein>
<dbReference type="Pfam" id="PF01433">
    <property type="entry name" value="Peptidase_M1"/>
    <property type="match status" value="1"/>
</dbReference>
<dbReference type="RefSeq" id="WP_170034914.1">
    <property type="nucleotide sequence ID" value="NZ_JABDTL010000001.1"/>
</dbReference>
<feature type="domain" description="Peptidase M1 membrane alanine aminopeptidase" evidence="2">
    <location>
        <begin position="359"/>
        <end position="503"/>
    </location>
</feature>
<feature type="signal peptide" evidence="1">
    <location>
        <begin position="1"/>
        <end position="20"/>
    </location>
</feature>
<evidence type="ECO:0000313" key="4">
    <source>
        <dbReference type="Proteomes" id="UP000582837"/>
    </source>
</evidence>
<dbReference type="AlphaFoldDB" id="A0A841H0W4"/>
<keyword evidence="1" id="KW-0732">Signal</keyword>
<gene>
    <name evidence="3" type="ORF">HNQ61_003222</name>
</gene>
<evidence type="ECO:0000259" key="2">
    <source>
        <dbReference type="Pfam" id="PF01433"/>
    </source>
</evidence>
<dbReference type="InterPro" id="IPR027268">
    <property type="entry name" value="Peptidase_M4/M1_CTD_sf"/>
</dbReference>